<accession>Q7NFK1</accession>
<organism evidence="11 12">
    <name type="scientific">Gloeobacter violaceus (strain ATCC 29082 / PCC 7421)</name>
    <dbReference type="NCBI Taxonomy" id="251221"/>
    <lineage>
        <taxon>Bacteria</taxon>
        <taxon>Bacillati</taxon>
        <taxon>Cyanobacteriota</taxon>
        <taxon>Cyanophyceae</taxon>
        <taxon>Gloeobacterales</taxon>
        <taxon>Gloeobacteraceae</taxon>
        <taxon>Gloeobacter</taxon>
    </lineage>
</organism>
<evidence type="ECO:0000259" key="10">
    <source>
        <dbReference type="Pfam" id="PF01909"/>
    </source>
</evidence>
<dbReference type="PhylomeDB" id="Q7NFK1"/>
<evidence type="ECO:0000256" key="8">
    <source>
        <dbReference type="ARBA" id="ARBA00022842"/>
    </source>
</evidence>
<dbReference type="Proteomes" id="UP000000557">
    <property type="component" value="Chromosome"/>
</dbReference>
<dbReference type="PATRIC" id="fig|251221.4.peg.3557"/>
<name>Q7NFK1_GLOVI</name>
<evidence type="ECO:0000256" key="5">
    <source>
        <dbReference type="ARBA" id="ARBA00022723"/>
    </source>
</evidence>
<dbReference type="EMBL" id="BA000045">
    <property type="protein sequence ID" value="BAC91465.1"/>
    <property type="molecule type" value="Genomic_DNA"/>
</dbReference>
<dbReference type="GO" id="GO:0005524">
    <property type="term" value="F:ATP binding"/>
    <property type="evidence" value="ECO:0007669"/>
    <property type="project" value="UniProtKB-KW"/>
</dbReference>
<keyword evidence="2" id="KW-1277">Toxin-antitoxin system</keyword>
<keyword evidence="5" id="KW-0479">Metal-binding</keyword>
<dbReference type="GO" id="GO:0016779">
    <property type="term" value="F:nucleotidyltransferase activity"/>
    <property type="evidence" value="ECO:0007669"/>
    <property type="project" value="UniProtKB-KW"/>
</dbReference>
<dbReference type="PANTHER" id="PTHR33571:SF12">
    <property type="entry name" value="BSL3053 PROTEIN"/>
    <property type="match status" value="1"/>
</dbReference>
<dbReference type="InterPro" id="IPR002934">
    <property type="entry name" value="Polymerase_NTP_transf_dom"/>
</dbReference>
<comment type="cofactor">
    <cofactor evidence="1">
        <name>Mg(2+)</name>
        <dbReference type="ChEBI" id="CHEBI:18420"/>
    </cofactor>
</comment>
<evidence type="ECO:0000256" key="9">
    <source>
        <dbReference type="ARBA" id="ARBA00038276"/>
    </source>
</evidence>
<dbReference type="Pfam" id="PF01909">
    <property type="entry name" value="NTP_transf_2"/>
    <property type="match status" value="1"/>
</dbReference>
<dbReference type="HOGENOM" id="CLU_130257_10_2_3"/>
<proteinExistence type="inferred from homology"/>
<dbReference type="eggNOG" id="COG1669">
    <property type="taxonomic scope" value="Bacteria"/>
</dbReference>
<reference evidence="11 12" key="2">
    <citation type="journal article" date="2003" name="DNA Res.">
        <title>Complete genome structure of Gloeobacter violaceus PCC 7421, a cyanobacterium that lacks thylakoids (supplement).</title>
        <authorList>
            <person name="Nakamura Y."/>
            <person name="Kaneko T."/>
            <person name="Sato S."/>
            <person name="Mimuro M."/>
            <person name="Miyashita H."/>
            <person name="Tsuchiya T."/>
            <person name="Sasamoto S."/>
            <person name="Watanabe A."/>
            <person name="Kawashima K."/>
            <person name="Kishida Y."/>
            <person name="Kiyokawa C."/>
            <person name="Kohara M."/>
            <person name="Matsumoto M."/>
            <person name="Matsuno A."/>
            <person name="Nakazaki N."/>
            <person name="Shimpo S."/>
            <person name="Takeuchi C."/>
            <person name="Yamada M."/>
            <person name="Tabata S."/>
        </authorList>
    </citation>
    <scope>NUCLEOTIDE SEQUENCE [LARGE SCALE GENOMIC DNA]</scope>
    <source>
        <strain evidence="12">ATCC 29082 / PCC 7421</strain>
    </source>
</reference>
<reference evidence="11 12" key="1">
    <citation type="journal article" date="2003" name="DNA Res.">
        <title>Complete genome structure of Gloeobacter violaceus PCC 7421, a cyanobacterium that lacks thylakoids.</title>
        <authorList>
            <person name="Nakamura Y."/>
            <person name="Kaneko T."/>
            <person name="Sato S."/>
            <person name="Mimuro M."/>
            <person name="Miyashita H."/>
            <person name="Tsuchiya T."/>
            <person name="Sasamoto S."/>
            <person name="Watanabe A."/>
            <person name="Kawashima K."/>
            <person name="Kishida Y."/>
            <person name="Kiyokawa C."/>
            <person name="Kohara M."/>
            <person name="Matsumoto M."/>
            <person name="Matsuno A."/>
            <person name="Nakazaki N."/>
            <person name="Shimpo S."/>
            <person name="Takeuchi C."/>
            <person name="Yamada M."/>
            <person name="Tabata S."/>
        </authorList>
    </citation>
    <scope>NUCLEOTIDE SEQUENCE [LARGE SCALE GENOMIC DNA]</scope>
    <source>
        <strain evidence="12">ATCC 29082 / PCC 7421</strain>
    </source>
</reference>
<gene>
    <name evidence="11" type="ordered locus">gll3524</name>
</gene>
<keyword evidence="6" id="KW-0547">Nucleotide-binding</keyword>
<dbReference type="EnsemblBacteria" id="BAC91465">
    <property type="protein sequence ID" value="BAC91465"/>
    <property type="gene ID" value="BAC91465"/>
</dbReference>
<dbReference type="AlphaFoldDB" id="Q7NFK1"/>
<keyword evidence="4" id="KW-0548">Nucleotidyltransferase</keyword>
<evidence type="ECO:0000313" key="12">
    <source>
        <dbReference type="Proteomes" id="UP000000557"/>
    </source>
</evidence>
<comment type="similarity">
    <text evidence="9">Belongs to the MntA antitoxin family.</text>
</comment>
<dbReference type="InParanoid" id="Q7NFK1"/>
<dbReference type="CDD" id="cd05403">
    <property type="entry name" value="NT_KNTase_like"/>
    <property type="match status" value="1"/>
</dbReference>
<keyword evidence="12" id="KW-1185">Reference proteome</keyword>
<sequence length="102" mass="11673">MDTGRAPSLEELRRRREQILQVAARHGAYNLRVFGSVARGESDAQSDVDFLVDYDRSRRTPWFPMGLIADLEILLGYRVDVVTEKNLKSQVRVRALRDAISL</sequence>
<dbReference type="KEGG" id="gvi:gll3524"/>
<dbReference type="Gene3D" id="3.30.460.10">
    <property type="entry name" value="Beta Polymerase, domain 2"/>
    <property type="match status" value="1"/>
</dbReference>
<evidence type="ECO:0000256" key="6">
    <source>
        <dbReference type="ARBA" id="ARBA00022741"/>
    </source>
</evidence>
<dbReference type="GO" id="GO:0046872">
    <property type="term" value="F:metal ion binding"/>
    <property type="evidence" value="ECO:0007669"/>
    <property type="project" value="UniProtKB-KW"/>
</dbReference>
<keyword evidence="3" id="KW-0808">Transferase</keyword>
<protein>
    <submittedName>
        <fullName evidence="11">Gll3524 protein</fullName>
    </submittedName>
</protein>
<evidence type="ECO:0000313" key="11">
    <source>
        <dbReference type="EMBL" id="BAC91465.1"/>
    </source>
</evidence>
<dbReference type="InterPro" id="IPR052038">
    <property type="entry name" value="Type-VII_TA_antitoxin"/>
</dbReference>
<evidence type="ECO:0000256" key="2">
    <source>
        <dbReference type="ARBA" id="ARBA00022649"/>
    </source>
</evidence>
<dbReference type="OrthoDB" id="561385at2"/>
<dbReference type="RefSeq" id="WP_011143513.1">
    <property type="nucleotide sequence ID" value="NC_005125.1"/>
</dbReference>
<keyword evidence="7" id="KW-0067">ATP-binding</keyword>
<dbReference type="PANTHER" id="PTHR33571">
    <property type="entry name" value="SSL8005 PROTEIN"/>
    <property type="match status" value="1"/>
</dbReference>
<evidence type="ECO:0000256" key="1">
    <source>
        <dbReference type="ARBA" id="ARBA00001946"/>
    </source>
</evidence>
<evidence type="ECO:0000256" key="7">
    <source>
        <dbReference type="ARBA" id="ARBA00022840"/>
    </source>
</evidence>
<dbReference type="InterPro" id="IPR043519">
    <property type="entry name" value="NT_sf"/>
</dbReference>
<feature type="domain" description="Polymerase nucleotidyl transferase" evidence="10">
    <location>
        <begin position="21"/>
        <end position="95"/>
    </location>
</feature>
<evidence type="ECO:0000256" key="4">
    <source>
        <dbReference type="ARBA" id="ARBA00022695"/>
    </source>
</evidence>
<dbReference type="SUPFAM" id="SSF81301">
    <property type="entry name" value="Nucleotidyltransferase"/>
    <property type="match status" value="1"/>
</dbReference>
<keyword evidence="8" id="KW-0460">Magnesium</keyword>
<evidence type="ECO:0000256" key="3">
    <source>
        <dbReference type="ARBA" id="ARBA00022679"/>
    </source>
</evidence>
<dbReference type="STRING" id="251221.gene:10761037"/>